<dbReference type="EMBL" id="KQ965733">
    <property type="protein sequence ID" value="KXS21247.1"/>
    <property type="molecule type" value="Genomic_DNA"/>
</dbReference>
<dbReference type="GO" id="GO:0008270">
    <property type="term" value="F:zinc ion binding"/>
    <property type="evidence" value="ECO:0007669"/>
    <property type="project" value="UniProtKB-KW"/>
</dbReference>
<evidence type="ECO:0000256" key="2">
    <source>
        <dbReference type="ARBA" id="ARBA00022771"/>
    </source>
</evidence>
<evidence type="ECO:0000313" key="7">
    <source>
        <dbReference type="EMBL" id="KXS21247.1"/>
    </source>
</evidence>
<protein>
    <recommendedName>
        <fullName evidence="6">C2H2-type domain-containing protein</fullName>
    </recommendedName>
</protein>
<gene>
    <name evidence="7" type="ORF">M427DRAFT_51498</name>
</gene>
<organism evidence="7 8">
    <name type="scientific">Gonapodya prolifera (strain JEL478)</name>
    <name type="common">Monoblepharis prolifera</name>
    <dbReference type="NCBI Taxonomy" id="1344416"/>
    <lineage>
        <taxon>Eukaryota</taxon>
        <taxon>Fungi</taxon>
        <taxon>Fungi incertae sedis</taxon>
        <taxon>Chytridiomycota</taxon>
        <taxon>Chytridiomycota incertae sedis</taxon>
        <taxon>Monoblepharidomycetes</taxon>
        <taxon>Monoblepharidales</taxon>
        <taxon>Gonapodyaceae</taxon>
        <taxon>Gonapodya</taxon>
    </lineage>
</organism>
<dbReference type="PANTHER" id="PTHR23235">
    <property type="entry name" value="KRUEPPEL-LIKE TRANSCRIPTION FACTOR"/>
    <property type="match status" value="1"/>
</dbReference>
<feature type="domain" description="C2H2-type" evidence="6">
    <location>
        <begin position="336"/>
        <end position="365"/>
    </location>
</feature>
<accession>A0A139AX13</accession>
<evidence type="ECO:0000256" key="3">
    <source>
        <dbReference type="ARBA" id="ARBA00022833"/>
    </source>
</evidence>
<dbReference type="InterPro" id="IPR013087">
    <property type="entry name" value="Znf_C2H2_type"/>
</dbReference>
<evidence type="ECO:0000256" key="5">
    <source>
        <dbReference type="SAM" id="MobiDB-lite"/>
    </source>
</evidence>
<dbReference type="GO" id="GO:0000981">
    <property type="term" value="F:DNA-binding transcription factor activity, RNA polymerase II-specific"/>
    <property type="evidence" value="ECO:0007669"/>
    <property type="project" value="TreeGrafter"/>
</dbReference>
<keyword evidence="3" id="KW-0862">Zinc</keyword>
<dbReference type="PROSITE" id="PS50157">
    <property type="entry name" value="ZINC_FINGER_C2H2_2"/>
    <property type="match status" value="2"/>
</dbReference>
<dbReference type="InterPro" id="IPR036236">
    <property type="entry name" value="Znf_C2H2_sf"/>
</dbReference>
<sequence length="388" mass="43175">MNPHVQSAPSADYFTFRPPHTMSQSMLLAEVSPHLGLRYQRANFNAGMPTPPIEQSSFAAVDSAASSFPPPNIPERQGWTYPTPAMTLPTGLPESTGQITQHYFPGSYHHVPSHPPTHHVSEGSNWIAQRWHGAIFTPPLEQPIYHSPANPQGHSMPYHGAPGFFNSSETAGMFGTPFQLRSLTMHNPMHPPLSPPFPPFNLALPDAVKARSVAPPMLDGTSSLHSRTSQMSHMPYPPPQQHHLPQQNSLELNRMSGWERQEHPNGGQLVAESSRGHSPIDPHEFQPSSNTSPQRRSQPMLKKRRFKCNIGTCTYAFQTKWALGRHQRIHLNIRPYSCPIPGCTATFHRLDSMNSHHRGHVRRIAEGNLIENGEANGIVVSADEVDER</sequence>
<evidence type="ECO:0000259" key="6">
    <source>
        <dbReference type="PROSITE" id="PS50157"/>
    </source>
</evidence>
<evidence type="ECO:0000256" key="4">
    <source>
        <dbReference type="PROSITE-ProRule" id="PRU00042"/>
    </source>
</evidence>
<proteinExistence type="predicted"/>
<dbReference type="PROSITE" id="PS00028">
    <property type="entry name" value="ZINC_FINGER_C2H2_1"/>
    <property type="match status" value="2"/>
</dbReference>
<feature type="domain" description="C2H2-type" evidence="6">
    <location>
        <begin position="306"/>
        <end position="335"/>
    </location>
</feature>
<feature type="compositionally biased region" description="Polar residues" evidence="5">
    <location>
        <begin position="286"/>
        <end position="297"/>
    </location>
</feature>
<dbReference type="STRING" id="1344416.A0A139AX13"/>
<keyword evidence="8" id="KW-1185">Reference proteome</keyword>
<dbReference type="OrthoDB" id="6365676at2759"/>
<keyword evidence="2 4" id="KW-0863">Zinc-finger</keyword>
<dbReference type="AlphaFoldDB" id="A0A139AX13"/>
<keyword evidence="1" id="KW-0479">Metal-binding</keyword>
<evidence type="ECO:0000313" key="8">
    <source>
        <dbReference type="Proteomes" id="UP000070544"/>
    </source>
</evidence>
<dbReference type="SUPFAM" id="SSF57667">
    <property type="entry name" value="beta-beta-alpha zinc fingers"/>
    <property type="match status" value="1"/>
</dbReference>
<dbReference type="Proteomes" id="UP000070544">
    <property type="component" value="Unassembled WGS sequence"/>
</dbReference>
<dbReference type="GO" id="GO:0000978">
    <property type="term" value="F:RNA polymerase II cis-regulatory region sequence-specific DNA binding"/>
    <property type="evidence" value="ECO:0007669"/>
    <property type="project" value="TreeGrafter"/>
</dbReference>
<feature type="region of interest" description="Disordered" evidence="5">
    <location>
        <begin position="214"/>
        <end position="245"/>
    </location>
</feature>
<evidence type="ECO:0000256" key="1">
    <source>
        <dbReference type="ARBA" id="ARBA00022723"/>
    </source>
</evidence>
<feature type="compositionally biased region" description="Basic and acidic residues" evidence="5">
    <location>
        <begin position="274"/>
        <end position="284"/>
    </location>
</feature>
<name>A0A139AX13_GONPJ</name>
<reference evidence="7 8" key="1">
    <citation type="journal article" date="2015" name="Genome Biol. Evol.">
        <title>Phylogenomic analyses indicate that early fungi evolved digesting cell walls of algal ancestors of land plants.</title>
        <authorList>
            <person name="Chang Y."/>
            <person name="Wang S."/>
            <person name="Sekimoto S."/>
            <person name="Aerts A.L."/>
            <person name="Choi C."/>
            <person name="Clum A."/>
            <person name="LaButti K.M."/>
            <person name="Lindquist E.A."/>
            <person name="Yee Ngan C."/>
            <person name="Ohm R.A."/>
            <person name="Salamov A.A."/>
            <person name="Grigoriev I.V."/>
            <person name="Spatafora J.W."/>
            <person name="Berbee M.L."/>
        </authorList>
    </citation>
    <scope>NUCLEOTIDE SEQUENCE [LARGE SCALE GENOMIC DNA]</scope>
    <source>
        <strain evidence="7 8">JEL478</strain>
    </source>
</reference>
<dbReference type="PANTHER" id="PTHR23235:SF120">
    <property type="entry name" value="KRUPPEL-LIKE FACTOR 15"/>
    <property type="match status" value="1"/>
</dbReference>
<dbReference type="SMART" id="SM00355">
    <property type="entry name" value="ZnF_C2H2"/>
    <property type="match status" value="2"/>
</dbReference>
<dbReference type="Gene3D" id="3.30.160.60">
    <property type="entry name" value="Classic Zinc Finger"/>
    <property type="match status" value="2"/>
</dbReference>
<feature type="region of interest" description="Disordered" evidence="5">
    <location>
        <begin position="259"/>
        <end position="302"/>
    </location>
</feature>